<protein>
    <recommendedName>
        <fullName evidence="1">SGNH hydrolase-type esterase domain-containing protein</fullName>
    </recommendedName>
</protein>
<dbReference type="SUPFAM" id="SSF52266">
    <property type="entry name" value="SGNH hydrolase"/>
    <property type="match status" value="1"/>
</dbReference>
<name>H5TZG8_9ACTN</name>
<dbReference type="eggNOG" id="COG2755">
    <property type="taxonomic scope" value="Bacteria"/>
</dbReference>
<dbReference type="AlphaFoldDB" id="H5TZG8"/>
<feature type="domain" description="SGNH hydrolase-type esterase" evidence="1">
    <location>
        <begin position="19"/>
        <end position="215"/>
    </location>
</feature>
<dbReference type="Gene3D" id="3.40.50.1110">
    <property type="entry name" value="SGNH hydrolase"/>
    <property type="match status" value="1"/>
</dbReference>
<dbReference type="RefSeq" id="WP_005205146.1">
    <property type="nucleotide sequence ID" value="NZ_BAFC01000052.1"/>
</dbReference>
<evidence type="ECO:0000313" key="2">
    <source>
        <dbReference type="EMBL" id="GAB38876.1"/>
    </source>
</evidence>
<dbReference type="Pfam" id="PF13472">
    <property type="entry name" value="Lipase_GDSL_2"/>
    <property type="match status" value="1"/>
</dbReference>
<dbReference type="Proteomes" id="UP000005845">
    <property type="component" value="Unassembled WGS sequence"/>
</dbReference>
<reference evidence="2 3" key="1">
    <citation type="submission" date="2012-02" db="EMBL/GenBank/DDBJ databases">
        <title>Whole genome shotgun sequence of Gordonia sputi NBRC 100414.</title>
        <authorList>
            <person name="Yoshida I."/>
            <person name="Hosoyama A."/>
            <person name="Tsuchikane K."/>
            <person name="Katsumata H."/>
            <person name="Yamazaki S."/>
            <person name="Fujita N."/>
        </authorList>
    </citation>
    <scope>NUCLEOTIDE SEQUENCE [LARGE SCALE GENOMIC DNA]</scope>
    <source>
        <strain evidence="2 3">NBRC 100414</strain>
    </source>
</reference>
<dbReference type="InterPro" id="IPR013830">
    <property type="entry name" value="SGNH_hydro"/>
</dbReference>
<sequence>MTDSVAAGTPDDCLLILSDSLAYFGPQGGLPADDARIWPNIVGARCGLPVRLFGRIGWTSRDVWWAMTQDPNIWAAVPHARAVILAFGGMDSLPSPLPTALREQIRYVRPGRLRQIVRSAYQWVQPRASKIGWPVALPPTVTVDYLDKIHEALTQLRPDLPMVVCLPSTHRSPYYGYVHTGRIPTTAAMRAWCDRHGVSYADFYPPTRDAYDDPDAVNPDAATNPDAAMNSDAVMNPDGIHWGFACHRAVADVVAEPILRVLDDPDVRAARRTG</sequence>
<comment type="caution">
    <text evidence="2">The sequence shown here is derived from an EMBL/GenBank/DDBJ whole genome shotgun (WGS) entry which is preliminary data.</text>
</comment>
<gene>
    <name evidence="2" type="ORF">GOSPT_052_00300</name>
</gene>
<dbReference type="InterPro" id="IPR050023">
    <property type="entry name" value="OctT"/>
</dbReference>
<dbReference type="EMBL" id="BAFC01000052">
    <property type="protein sequence ID" value="GAB38876.1"/>
    <property type="molecule type" value="Genomic_DNA"/>
</dbReference>
<evidence type="ECO:0000313" key="3">
    <source>
        <dbReference type="Proteomes" id="UP000005845"/>
    </source>
</evidence>
<accession>H5TZG8</accession>
<proteinExistence type="predicted"/>
<dbReference type="NCBIfam" id="NF043016">
    <property type="entry name" value="DigluglyOctase"/>
    <property type="match status" value="1"/>
</dbReference>
<keyword evidence="3" id="KW-1185">Reference proteome</keyword>
<organism evidence="2 3">
    <name type="scientific">Gordonia sputi NBRC 100414</name>
    <dbReference type="NCBI Taxonomy" id="1089453"/>
    <lineage>
        <taxon>Bacteria</taxon>
        <taxon>Bacillati</taxon>
        <taxon>Actinomycetota</taxon>
        <taxon>Actinomycetes</taxon>
        <taxon>Mycobacteriales</taxon>
        <taxon>Gordoniaceae</taxon>
        <taxon>Gordonia</taxon>
    </lineage>
</organism>
<dbReference type="InterPro" id="IPR036514">
    <property type="entry name" value="SGNH_hydro_sf"/>
</dbReference>
<evidence type="ECO:0000259" key="1">
    <source>
        <dbReference type="Pfam" id="PF13472"/>
    </source>
</evidence>